<dbReference type="PROSITE" id="PS50850">
    <property type="entry name" value="MFS"/>
    <property type="match status" value="1"/>
</dbReference>
<comment type="caution">
    <text evidence="9">The sequence shown here is derived from an EMBL/GenBank/DDBJ whole genome shotgun (WGS) entry which is preliminary data.</text>
</comment>
<evidence type="ECO:0000259" key="8">
    <source>
        <dbReference type="PROSITE" id="PS50850"/>
    </source>
</evidence>
<comment type="subcellular location">
    <subcellularLocation>
        <location evidence="1">Cell membrane</location>
        <topology evidence="1">Multi-pass membrane protein</topology>
    </subcellularLocation>
</comment>
<evidence type="ECO:0000313" key="9">
    <source>
        <dbReference type="EMBL" id="GAA4260993.1"/>
    </source>
</evidence>
<keyword evidence="2" id="KW-0813">Transport</keyword>
<feature type="transmembrane region" description="Helical" evidence="7">
    <location>
        <begin position="105"/>
        <end position="125"/>
    </location>
</feature>
<evidence type="ECO:0000256" key="5">
    <source>
        <dbReference type="ARBA" id="ARBA00022989"/>
    </source>
</evidence>
<keyword evidence="5 7" id="KW-1133">Transmembrane helix</keyword>
<keyword evidence="10" id="KW-1185">Reference proteome</keyword>
<dbReference type="Gene3D" id="1.20.1250.20">
    <property type="entry name" value="MFS general substrate transporter like domains"/>
    <property type="match status" value="1"/>
</dbReference>
<keyword evidence="6 7" id="KW-0472">Membrane</keyword>
<evidence type="ECO:0000313" key="10">
    <source>
        <dbReference type="Proteomes" id="UP001500620"/>
    </source>
</evidence>
<feature type="transmembrane region" description="Helical" evidence="7">
    <location>
        <begin position="352"/>
        <end position="375"/>
    </location>
</feature>
<feature type="transmembrane region" description="Helical" evidence="7">
    <location>
        <begin position="293"/>
        <end position="316"/>
    </location>
</feature>
<gene>
    <name evidence="9" type="ORF">GCM10022255_091850</name>
</gene>
<dbReference type="Pfam" id="PF07690">
    <property type="entry name" value="MFS_1"/>
    <property type="match status" value="2"/>
</dbReference>
<protein>
    <submittedName>
        <fullName evidence="9">MFS transporter</fullName>
    </submittedName>
</protein>
<dbReference type="PANTHER" id="PTHR42718:SF47">
    <property type="entry name" value="METHYL VIOLOGEN RESISTANCE PROTEIN SMVA"/>
    <property type="match status" value="1"/>
</dbReference>
<dbReference type="InterPro" id="IPR036259">
    <property type="entry name" value="MFS_trans_sf"/>
</dbReference>
<dbReference type="RefSeq" id="WP_345137894.1">
    <property type="nucleotide sequence ID" value="NZ_BAABAT010000043.1"/>
</dbReference>
<dbReference type="Proteomes" id="UP001500620">
    <property type="component" value="Unassembled WGS sequence"/>
</dbReference>
<name>A0ABP8DPF7_9ACTN</name>
<keyword evidence="3" id="KW-1003">Cell membrane</keyword>
<accession>A0ABP8DPF7</accession>
<evidence type="ECO:0000256" key="3">
    <source>
        <dbReference type="ARBA" id="ARBA00022475"/>
    </source>
</evidence>
<feature type="transmembrane region" description="Helical" evidence="7">
    <location>
        <begin position="224"/>
        <end position="241"/>
    </location>
</feature>
<organism evidence="9 10">
    <name type="scientific">Dactylosporangium darangshiense</name>
    <dbReference type="NCBI Taxonomy" id="579108"/>
    <lineage>
        <taxon>Bacteria</taxon>
        <taxon>Bacillati</taxon>
        <taxon>Actinomycetota</taxon>
        <taxon>Actinomycetes</taxon>
        <taxon>Micromonosporales</taxon>
        <taxon>Micromonosporaceae</taxon>
        <taxon>Dactylosporangium</taxon>
    </lineage>
</organism>
<dbReference type="Gene3D" id="1.20.1720.10">
    <property type="entry name" value="Multidrug resistance protein D"/>
    <property type="match status" value="1"/>
</dbReference>
<dbReference type="SUPFAM" id="SSF103473">
    <property type="entry name" value="MFS general substrate transporter"/>
    <property type="match status" value="2"/>
</dbReference>
<reference evidence="10" key="1">
    <citation type="journal article" date="2019" name="Int. J. Syst. Evol. Microbiol.">
        <title>The Global Catalogue of Microorganisms (GCM) 10K type strain sequencing project: providing services to taxonomists for standard genome sequencing and annotation.</title>
        <authorList>
            <consortium name="The Broad Institute Genomics Platform"/>
            <consortium name="The Broad Institute Genome Sequencing Center for Infectious Disease"/>
            <person name="Wu L."/>
            <person name="Ma J."/>
        </authorList>
    </citation>
    <scope>NUCLEOTIDE SEQUENCE [LARGE SCALE GENOMIC DNA]</scope>
    <source>
        <strain evidence="10">JCM 17441</strain>
    </source>
</reference>
<feature type="transmembrane region" description="Helical" evidence="7">
    <location>
        <begin position="159"/>
        <end position="180"/>
    </location>
</feature>
<feature type="transmembrane region" description="Helical" evidence="7">
    <location>
        <begin position="454"/>
        <end position="476"/>
    </location>
</feature>
<dbReference type="PANTHER" id="PTHR42718">
    <property type="entry name" value="MAJOR FACILITATOR SUPERFAMILY MULTIDRUG TRANSPORTER MFSC"/>
    <property type="match status" value="1"/>
</dbReference>
<evidence type="ECO:0000256" key="4">
    <source>
        <dbReference type="ARBA" id="ARBA00022692"/>
    </source>
</evidence>
<feature type="transmembrane region" description="Helical" evidence="7">
    <location>
        <begin position="200"/>
        <end position="218"/>
    </location>
</feature>
<feature type="transmembrane region" description="Helical" evidence="7">
    <location>
        <begin position="45"/>
        <end position="63"/>
    </location>
</feature>
<evidence type="ECO:0000256" key="6">
    <source>
        <dbReference type="ARBA" id="ARBA00023136"/>
    </source>
</evidence>
<feature type="transmembrane region" description="Helical" evidence="7">
    <location>
        <begin position="262"/>
        <end position="287"/>
    </location>
</feature>
<feature type="transmembrane region" description="Helical" evidence="7">
    <location>
        <begin position="132"/>
        <end position="153"/>
    </location>
</feature>
<feature type="transmembrane region" description="Helical" evidence="7">
    <location>
        <begin position="75"/>
        <end position="99"/>
    </location>
</feature>
<dbReference type="CDD" id="cd17321">
    <property type="entry name" value="MFS_MMR_MDR_like"/>
    <property type="match status" value="1"/>
</dbReference>
<dbReference type="InterPro" id="IPR011701">
    <property type="entry name" value="MFS"/>
</dbReference>
<evidence type="ECO:0000256" key="1">
    <source>
        <dbReference type="ARBA" id="ARBA00004651"/>
    </source>
</evidence>
<proteinExistence type="predicted"/>
<dbReference type="InterPro" id="IPR020846">
    <property type="entry name" value="MFS_dom"/>
</dbReference>
<evidence type="ECO:0000256" key="2">
    <source>
        <dbReference type="ARBA" id="ARBA00022448"/>
    </source>
</evidence>
<sequence>MQSRDPRLALALLSVPSLLIAIDISVLSVALPKMAADLHPSPTQLLWMNDIYGFMVGGTMITMGAVGDRIGRRRLILICSAVFAAVSALAAFSTTPWMIIATRAVMGVAGAAIMPASMALIGRLFPDPKRSLSAMGAYMTCFLTGMAIAPLLGGLMIEHWWWGSVFLLGVPAMLLTLVAAPRLLPEVRNPAAGRIDLRSAALCLASILLVVAALKMTVNGGWSWPPLVLAVVGAGLGVLFVRRQRALPDPLVDLSLLRQPGVARVMWVLFLTAMLMGGTSLFIAFYLQSARGLSPLRAALCLLPSMLAMIVASNLGPWLGRHVRPSRVVLGGLLVMAAGFVAYAVIPAGPSGVAVVICGSVLATAGIGAVFPYLMNDVISHAPQERAGSAASFTQTANEIGIATGLVVLGSIGTVVYRRRLAAGAGHADGSWVDGFRRAGDLHDPALLHHVQDAFVAGFRATGLFGVLVMLVVLMLRLSPTAEDPVATQGQAEQVPVA</sequence>
<feature type="transmembrane region" description="Helical" evidence="7">
    <location>
        <begin position="396"/>
        <end position="417"/>
    </location>
</feature>
<feature type="transmembrane region" description="Helical" evidence="7">
    <location>
        <begin position="328"/>
        <end position="346"/>
    </location>
</feature>
<feature type="domain" description="Major facilitator superfamily (MFS) profile" evidence="8">
    <location>
        <begin position="9"/>
        <end position="481"/>
    </location>
</feature>
<evidence type="ECO:0000256" key="7">
    <source>
        <dbReference type="SAM" id="Phobius"/>
    </source>
</evidence>
<keyword evidence="4 7" id="KW-0812">Transmembrane</keyword>
<dbReference type="EMBL" id="BAABAT010000043">
    <property type="protein sequence ID" value="GAA4260993.1"/>
    <property type="molecule type" value="Genomic_DNA"/>
</dbReference>